<accession>A0AA88J104</accession>
<dbReference type="AlphaFoldDB" id="A0AA88J104"/>
<sequence length="154" mass="17284">MSPPSESSNLTDLRVAFRHGDEGDPLEVPDPCQIWTIGTFPPLDMCDPRPLGSDYSLDVAALMTRRRPASLSSGVSVTVISPCKEMDKDKLVFKDIIIPKNSAKVMIWTQMSCGFRYHSGEMTASSSGFDQGEYRWCYVRCSCHRRLWGCILEL</sequence>
<comment type="caution">
    <text evidence="1">The sequence shown here is derived from an EMBL/GenBank/DDBJ whole genome shotgun (WGS) entry which is preliminary data.</text>
</comment>
<dbReference type="EMBL" id="BTGU01000085">
    <property type="protein sequence ID" value="GMN59195.1"/>
    <property type="molecule type" value="Genomic_DNA"/>
</dbReference>
<evidence type="ECO:0000313" key="2">
    <source>
        <dbReference type="Proteomes" id="UP001187192"/>
    </source>
</evidence>
<gene>
    <name evidence="1" type="ORF">TIFTF001_028292</name>
</gene>
<evidence type="ECO:0000313" key="1">
    <source>
        <dbReference type="EMBL" id="GMN59195.1"/>
    </source>
</evidence>
<proteinExistence type="predicted"/>
<organism evidence="1 2">
    <name type="scientific">Ficus carica</name>
    <name type="common">Common fig</name>
    <dbReference type="NCBI Taxonomy" id="3494"/>
    <lineage>
        <taxon>Eukaryota</taxon>
        <taxon>Viridiplantae</taxon>
        <taxon>Streptophyta</taxon>
        <taxon>Embryophyta</taxon>
        <taxon>Tracheophyta</taxon>
        <taxon>Spermatophyta</taxon>
        <taxon>Magnoliopsida</taxon>
        <taxon>eudicotyledons</taxon>
        <taxon>Gunneridae</taxon>
        <taxon>Pentapetalae</taxon>
        <taxon>rosids</taxon>
        <taxon>fabids</taxon>
        <taxon>Rosales</taxon>
        <taxon>Moraceae</taxon>
        <taxon>Ficeae</taxon>
        <taxon>Ficus</taxon>
    </lineage>
</organism>
<dbReference type="Proteomes" id="UP001187192">
    <property type="component" value="Unassembled WGS sequence"/>
</dbReference>
<protein>
    <submittedName>
        <fullName evidence="1">Uncharacterized protein</fullName>
    </submittedName>
</protein>
<keyword evidence="2" id="KW-1185">Reference proteome</keyword>
<name>A0AA88J104_FICCA</name>
<reference evidence="1" key="1">
    <citation type="submission" date="2023-07" db="EMBL/GenBank/DDBJ databases">
        <title>draft genome sequence of fig (Ficus carica).</title>
        <authorList>
            <person name="Takahashi T."/>
            <person name="Nishimura K."/>
        </authorList>
    </citation>
    <scope>NUCLEOTIDE SEQUENCE</scope>
</reference>